<dbReference type="STRING" id="658219.SAMN05216212_1957"/>
<protein>
    <submittedName>
        <fullName evidence="2">Uncharacterized protein</fullName>
    </submittedName>
</protein>
<evidence type="ECO:0000313" key="3">
    <source>
        <dbReference type="Proteomes" id="UP000199305"/>
    </source>
</evidence>
<keyword evidence="1" id="KW-0732">Signal</keyword>
<accession>A0A1G9ADD0</accession>
<feature type="chain" id="PRO_5011787355" evidence="1">
    <location>
        <begin position="22"/>
        <end position="114"/>
    </location>
</feature>
<dbReference type="EMBL" id="FNFH01000003">
    <property type="protein sequence ID" value="SDK25253.1"/>
    <property type="molecule type" value="Genomic_DNA"/>
</dbReference>
<proteinExistence type="predicted"/>
<dbReference type="Proteomes" id="UP000199305">
    <property type="component" value="Unassembled WGS sequence"/>
</dbReference>
<dbReference type="RefSeq" id="WP_139169471.1">
    <property type="nucleotide sequence ID" value="NZ_FNFH01000003.1"/>
</dbReference>
<dbReference type="OrthoDB" id="6308969at2"/>
<sequence length="114" mass="12360">MKRAFQAILPAFALFTVPASAGTWTPPVDIEVAYAHSGHGGYGIFQISDASVNADCDPTWYVVSKLDNPAFSEIYALMLAAYTSGKQVRLWVEGCSPHTSDGYPLIQHVKTVPQ</sequence>
<evidence type="ECO:0000256" key="1">
    <source>
        <dbReference type="SAM" id="SignalP"/>
    </source>
</evidence>
<organism evidence="2 3">
    <name type="scientific">Microbulbifer yueqingensis</name>
    <dbReference type="NCBI Taxonomy" id="658219"/>
    <lineage>
        <taxon>Bacteria</taxon>
        <taxon>Pseudomonadati</taxon>
        <taxon>Pseudomonadota</taxon>
        <taxon>Gammaproteobacteria</taxon>
        <taxon>Cellvibrionales</taxon>
        <taxon>Microbulbiferaceae</taxon>
        <taxon>Microbulbifer</taxon>
    </lineage>
</organism>
<name>A0A1G9ADD0_9GAMM</name>
<gene>
    <name evidence="2" type="ORF">SAMN05216212_1957</name>
</gene>
<keyword evidence="3" id="KW-1185">Reference proteome</keyword>
<dbReference type="AlphaFoldDB" id="A0A1G9ADD0"/>
<feature type="signal peptide" evidence="1">
    <location>
        <begin position="1"/>
        <end position="21"/>
    </location>
</feature>
<evidence type="ECO:0000313" key="2">
    <source>
        <dbReference type="EMBL" id="SDK25253.1"/>
    </source>
</evidence>
<reference evidence="3" key="1">
    <citation type="submission" date="2016-10" db="EMBL/GenBank/DDBJ databases">
        <authorList>
            <person name="Varghese N."/>
            <person name="Submissions S."/>
        </authorList>
    </citation>
    <scope>NUCLEOTIDE SEQUENCE [LARGE SCALE GENOMIC DNA]</scope>
    <source>
        <strain evidence="3">CGMCC 1.10658</strain>
    </source>
</reference>